<reference evidence="2 3" key="1">
    <citation type="submission" date="2018-06" db="EMBL/GenBank/DDBJ databases">
        <authorList>
            <consortium name="Pathogen Informatics"/>
            <person name="Doyle S."/>
        </authorList>
    </citation>
    <scope>NUCLEOTIDE SEQUENCE [LARGE SCALE GENOMIC DNA]</scope>
    <source>
        <strain evidence="2 3">NCTC10786</strain>
    </source>
</reference>
<dbReference type="GO" id="GO:0016020">
    <property type="term" value="C:membrane"/>
    <property type="evidence" value="ECO:0007669"/>
    <property type="project" value="InterPro"/>
</dbReference>
<evidence type="ECO:0000256" key="1">
    <source>
        <dbReference type="SAM" id="Phobius"/>
    </source>
</evidence>
<dbReference type="AlphaFoldDB" id="A0A2X2YJR0"/>
<evidence type="ECO:0000313" key="3">
    <source>
        <dbReference type="Proteomes" id="UP000251584"/>
    </source>
</evidence>
<keyword evidence="2" id="KW-0808">Transferase</keyword>
<dbReference type="InterPro" id="IPR000462">
    <property type="entry name" value="CDP-OH_P_trans"/>
</dbReference>
<sequence>MMTLYQIKPAFQALLRPLMFWLYKHHATANHVTLAAMALSLITGAVLVFFPHPDLFFLLPVVLFVRMALNALDGMLARECNQKSRPGAILNETGDVLSDVALYLPFMLLPYSNTLLVLLMLFCAAMTEFCGVLAQTINGVRSYAGPLGKSDRALVFGAWGLGLAIWPELLHWNNAVWGVAIVLLLWTVINRCRSALHDEEAK</sequence>
<dbReference type="Gene3D" id="1.20.120.1760">
    <property type="match status" value="1"/>
</dbReference>
<feature type="transmembrane region" description="Helical" evidence="1">
    <location>
        <begin position="56"/>
        <end position="76"/>
    </location>
</feature>
<feature type="transmembrane region" description="Helical" evidence="1">
    <location>
        <begin position="32"/>
        <end position="50"/>
    </location>
</feature>
<keyword evidence="1" id="KW-0812">Transmembrane</keyword>
<feature type="transmembrane region" description="Helical" evidence="1">
    <location>
        <begin position="115"/>
        <end position="140"/>
    </location>
</feature>
<proteinExistence type="predicted"/>
<name>A0A2X2YJR0_CITKO</name>
<dbReference type="EMBL" id="UAVY01000008">
    <property type="protein sequence ID" value="SQB39877.1"/>
    <property type="molecule type" value="Genomic_DNA"/>
</dbReference>
<dbReference type="InterPro" id="IPR043130">
    <property type="entry name" value="CDP-OH_PTrfase_TM_dom"/>
</dbReference>
<dbReference type="Proteomes" id="UP000251584">
    <property type="component" value="Unassembled WGS sequence"/>
</dbReference>
<keyword evidence="1" id="KW-1133">Transmembrane helix</keyword>
<dbReference type="Pfam" id="PF01066">
    <property type="entry name" value="CDP-OH_P_transf"/>
    <property type="match status" value="1"/>
</dbReference>
<keyword evidence="1" id="KW-0472">Membrane</keyword>
<feature type="transmembrane region" description="Helical" evidence="1">
    <location>
        <begin position="175"/>
        <end position="192"/>
    </location>
</feature>
<feature type="transmembrane region" description="Helical" evidence="1">
    <location>
        <begin position="152"/>
        <end position="169"/>
    </location>
</feature>
<dbReference type="GO" id="GO:0008654">
    <property type="term" value="P:phospholipid biosynthetic process"/>
    <property type="evidence" value="ECO:0007669"/>
    <property type="project" value="InterPro"/>
</dbReference>
<evidence type="ECO:0000313" key="2">
    <source>
        <dbReference type="EMBL" id="SQB39877.1"/>
    </source>
</evidence>
<dbReference type="GO" id="GO:0016780">
    <property type="term" value="F:phosphotransferase activity, for other substituted phosphate groups"/>
    <property type="evidence" value="ECO:0007669"/>
    <property type="project" value="InterPro"/>
</dbReference>
<gene>
    <name evidence="2" type="primary">ynbA</name>
    <name evidence="2" type="ORF">NCTC10786_04961</name>
</gene>
<organism evidence="2 3">
    <name type="scientific">Citrobacter koseri</name>
    <name type="common">Citrobacter diversus</name>
    <dbReference type="NCBI Taxonomy" id="545"/>
    <lineage>
        <taxon>Bacteria</taxon>
        <taxon>Pseudomonadati</taxon>
        <taxon>Pseudomonadota</taxon>
        <taxon>Gammaproteobacteria</taxon>
        <taxon>Enterobacterales</taxon>
        <taxon>Enterobacteriaceae</taxon>
        <taxon>Citrobacter</taxon>
    </lineage>
</organism>
<accession>A0A2X2YJR0</accession>
<protein>
    <submittedName>
        <fullName evidence="2">CDP-alcohol phosphatidyltransferase</fullName>
    </submittedName>
</protein>